<proteinExistence type="predicted"/>
<dbReference type="AlphaFoldDB" id="A0A9Q1BDK3"/>
<keyword evidence="2" id="KW-1185">Reference proteome</keyword>
<sequence>MSGIGIYRFLDACKKSRLQTSHNMALKHTVMCCVHIAFVFLNLMHTQGKFCTLLHIFLLP</sequence>
<reference evidence="1" key="1">
    <citation type="submission" date="2021-10" db="EMBL/GenBank/DDBJ databases">
        <title>Tropical sea cucumber genome reveals ecological adaptation and Cuvierian tubules defense mechanism.</title>
        <authorList>
            <person name="Chen T."/>
        </authorList>
    </citation>
    <scope>NUCLEOTIDE SEQUENCE</scope>
    <source>
        <strain evidence="1">Nanhai2018</strain>
        <tissue evidence="1">Muscle</tissue>
    </source>
</reference>
<dbReference type="Proteomes" id="UP001152320">
    <property type="component" value="Chromosome 22"/>
</dbReference>
<gene>
    <name evidence="1" type="ORF">HOLleu_40380</name>
</gene>
<comment type="caution">
    <text evidence="1">The sequence shown here is derived from an EMBL/GenBank/DDBJ whole genome shotgun (WGS) entry which is preliminary data.</text>
</comment>
<name>A0A9Q1BDK3_HOLLE</name>
<dbReference type="EMBL" id="JAIZAY010000022">
    <property type="protein sequence ID" value="KAJ8020717.1"/>
    <property type="molecule type" value="Genomic_DNA"/>
</dbReference>
<protein>
    <submittedName>
        <fullName evidence="1">Uncharacterized protein</fullName>
    </submittedName>
</protein>
<accession>A0A9Q1BDK3</accession>
<organism evidence="1 2">
    <name type="scientific">Holothuria leucospilota</name>
    <name type="common">Black long sea cucumber</name>
    <name type="synonym">Mertensiothuria leucospilota</name>
    <dbReference type="NCBI Taxonomy" id="206669"/>
    <lineage>
        <taxon>Eukaryota</taxon>
        <taxon>Metazoa</taxon>
        <taxon>Echinodermata</taxon>
        <taxon>Eleutherozoa</taxon>
        <taxon>Echinozoa</taxon>
        <taxon>Holothuroidea</taxon>
        <taxon>Aspidochirotacea</taxon>
        <taxon>Aspidochirotida</taxon>
        <taxon>Holothuriidae</taxon>
        <taxon>Holothuria</taxon>
    </lineage>
</organism>
<evidence type="ECO:0000313" key="1">
    <source>
        <dbReference type="EMBL" id="KAJ8020717.1"/>
    </source>
</evidence>
<evidence type="ECO:0000313" key="2">
    <source>
        <dbReference type="Proteomes" id="UP001152320"/>
    </source>
</evidence>